<reference evidence="1 2" key="1">
    <citation type="journal article" date="2021" name="Hortic Res">
        <title>High-quality reference genome and annotation aids understanding of berry development for evergreen blueberry (Vaccinium darrowii).</title>
        <authorList>
            <person name="Yu J."/>
            <person name="Hulse-Kemp A.M."/>
            <person name="Babiker E."/>
            <person name="Staton M."/>
        </authorList>
    </citation>
    <scope>NUCLEOTIDE SEQUENCE [LARGE SCALE GENOMIC DNA]</scope>
    <source>
        <strain evidence="2">cv. NJ 8807/NJ 8810</strain>
        <tissue evidence="1">Young leaf</tissue>
    </source>
</reference>
<name>A0ACB7XN56_9ERIC</name>
<sequence length="191" mass="20992">MASSPTSSSFVSTAAPISLSSGNINSVSIRLDETNSLLWRSQFIPILIANDLYGYVDGSISPPLETIKSSEGKNIPILEFLTWRKTDQFVLSCINATLTQGLLVQVLGDSTAHQVWESLHSIFLEQSQARFDLLKGDIQSIQKGPSSIFDYLNRLNSLAALQHPIPDQELVGLALNGFGPEYTNFVEMMEN</sequence>
<gene>
    <name evidence="1" type="ORF">Vadar_004537</name>
</gene>
<organism evidence="1 2">
    <name type="scientific">Vaccinium darrowii</name>
    <dbReference type="NCBI Taxonomy" id="229202"/>
    <lineage>
        <taxon>Eukaryota</taxon>
        <taxon>Viridiplantae</taxon>
        <taxon>Streptophyta</taxon>
        <taxon>Embryophyta</taxon>
        <taxon>Tracheophyta</taxon>
        <taxon>Spermatophyta</taxon>
        <taxon>Magnoliopsida</taxon>
        <taxon>eudicotyledons</taxon>
        <taxon>Gunneridae</taxon>
        <taxon>Pentapetalae</taxon>
        <taxon>asterids</taxon>
        <taxon>Ericales</taxon>
        <taxon>Ericaceae</taxon>
        <taxon>Vaccinioideae</taxon>
        <taxon>Vaccinieae</taxon>
        <taxon>Vaccinium</taxon>
    </lineage>
</organism>
<dbReference type="EMBL" id="CM037151">
    <property type="protein sequence ID" value="KAH7842372.1"/>
    <property type="molecule type" value="Genomic_DNA"/>
</dbReference>
<evidence type="ECO:0000313" key="2">
    <source>
        <dbReference type="Proteomes" id="UP000828048"/>
    </source>
</evidence>
<comment type="caution">
    <text evidence="1">The sequence shown here is derived from an EMBL/GenBank/DDBJ whole genome shotgun (WGS) entry which is preliminary data.</text>
</comment>
<keyword evidence="2" id="KW-1185">Reference proteome</keyword>
<protein>
    <submittedName>
        <fullName evidence="1">Uncharacterized protein</fullName>
    </submittedName>
</protein>
<evidence type="ECO:0000313" key="1">
    <source>
        <dbReference type="EMBL" id="KAH7842372.1"/>
    </source>
</evidence>
<proteinExistence type="predicted"/>
<accession>A0ACB7XN56</accession>
<dbReference type="Proteomes" id="UP000828048">
    <property type="component" value="Chromosome 1"/>
</dbReference>